<keyword evidence="3" id="KW-0521">NADP</keyword>
<dbReference type="GO" id="GO:0004090">
    <property type="term" value="F:carbonyl reductase (NADPH) activity"/>
    <property type="evidence" value="ECO:0007669"/>
    <property type="project" value="TreeGrafter"/>
</dbReference>
<evidence type="ECO:0000313" key="7">
    <source>
        <dbReference type="Proteomes" id="UP001152759"/>
    </source>
</evidence>
<dbReference type="PANTHER" id="PTHR44252:SF3">
    <property type="entry name" value="D-ERYTHRULOSE REDUCTASE-RELATED"/>
    <property type="match status" value="1"/>
</dbReference>
<dbReference type="GO" id="GO:0005997">
    <property type="term" value="P:xylulose metabolic process"/>
    <property type="evidence" value="ECO:0007669"/>
    <property type="project" value="TreeGrafter"/>
</dbReference>
<dbReference type="Proteomes" id="UP001152759">
    <property type="component" value="Chromosome 1"/>
</dbReference>
<protein>
    <recommendedName>
        <fullName evidence="8">L-xylulose reductase</fullName>
    </recommendedName>
</protein>
<dbReference type="GO" id="GO:0050038">
    <property type="term" value="F:L-xylulose reductase (NADPH) activity"/>
    <property type="evidence" value="ECO:0007669"/>
    <property type="project" value="TreeGrafter"/>
</dbReference>
<dbReference type="InterPro" id="IPR051737">
    <property type="entry name" value="L-xylulose/Carbonyl_redctase"/>
</dbReference>
<reference evidence="6" key="1">
    <citation type="submission" date="2021-12" db="EMBL/GenBank/DDBJ databases">
        <authorList>
            <person name="King R."/>
        </authorList>
    </citation>
    <scope>NUCLEOTIDE SEQUENCE</scope>
</reference>
<comment type="similarity">
    <text evidence="1 5">Belongs to the short-chain dehydrogenases/reductases (SDR) family.</text>
</comment>
<gene>
    <name evidence="6" type="ORF">BEMITA_LOCUS264</name>
</gene>
<keyword evidence="7" id="KW-1185">Reference proteome</keyword>
<proteinExistence type="inferred from homology"/>
<dbReference type="InterPro" id="IPR002347">
    <property type="entry name" value="SDR_fam"/>
</dbReference>
<sequence length="234" mass="25139">MSCVAGKTILVTGAGQGIGKALCLKLADNGATVIALSRTQNHLDELVHENCNILPVQVDLSNWQETKQALTCINNIDGLVNNAGIALNAPLLQITEEQIDRSFNINVKALINVTQTVVPKMIEKKQGSIVNVSSQASLAGLAEHTVYCGTKAAVDGLTRAMALELGEHNIRVNTVNPTVVMTAMGKQVWSNPAKGNPLKEKIPLHRFAGTNSVRSSDHADFTEEIKFVCFSLEK</sequence>
<dbReference type="FunFam" id="3.40.50.720:FF:000084">
    <property type="entry name" value="Short-chain dehydrogenase reductase"/>
    <property type="match status" value="1"/>
</dbReference>
<dbReference type="PRINTS" id="PR00081">
    <property type="entry name" value="GDHRDH"/>
</dbReference>
<name>A0A9N9ZYW0_BEMTA</name>
<evidence type="ECO:0000256" key="1">
    <source>
        <dbReference type="ARBA" id="ARBA00006484"/>
    </source>
</evidence>
<dbReference type="PRINTS" id="PR00080">
    <property type="entry name" value="SDRFAMILY"/>
</dbReference>
<dbReference type="AlphaFoldDB" id="A0A9N9ZYW0"/>
<comment type="subunit">
    <text evidence="2">Homotetramer.</text>
</comment>
<dbReference type="SUPFAM" id="SSF51735">
    <property type="entry name" value="NAD(P)-binding Rossmann-fold domains"/>
    <property type="match status" value="1"/>
</dbReference>
<evidence type="ECO:0000256" key="4">
    <source>
        <dbReference type="ARBA" id="ARBA00023002"/>
    </source>
</evidence>
<evidence type="ECO:0008006" key="8">
    <source>
        <dbReference type="Google" id="ProtNLM"/>
    </source>
</evidence>
<dbReference type="PANTHER" id="PTHR44252">
    <property type="entry name" value="D-ERYTHRULOSE REDUCTASE"/>
    <property type="match status" value="1"/>
</dbReference>
<dbReference type="Gene3D" id="3.40.50.720">
    <property type="entry name" value="NAD(P)-binding Rossmann-like Domain"/>
    <property type="match status" value="1"/>
</dbReference>
<evidence type="ECO:0000256" key="2">
    <source>
        <dbReference type="ARBA" id="ARBA00011881"/>
    </source>
</evidence>
<organism evidence="6 7">
    <name type="scientific">Bemisia tabaci</name>
    <name type="common">Sweetpotato whitefly</name>
    <name type="synonym">Aleurodes tabaci</name>
    <dbReference type="NCBI Taxonomy" id="7038"/>
    <lineage>
        <taxon>Eukaryota</taxon>
        <taxon>Metazoa</taxon>
        <taxon>Ecdysozoa</taxon>
        <taxon>Arthropoda</taxon>
        <taxon>Hexapoda</taxon>
        <taxon>Insecta</taxon>
        <taxon>Pterygota</taxon>
        <taxon>Neoptera</taxon>
        <taxon>Paraneoptera</taxon>
        <taxon>Hemiptera</taxon>
        <taxon>Sternorrhyncha</taxon>
        <taxon>Aleyrodoidea</taxon>
        <taxon>Aleyrodidae</taxon>
        <taxon>Aleyrodinae</taxon>
        <taxon>Bemisia</taxon>
    </lineage>
</organism>
<dbReference type="EMBL" id="OU963862">
    <property type="protein sequence ID" value="CAH0380508.1"/>
    <property type="molecule type" value="Genomic_DNA"/>
</dbReference>
<keyword evidence="4" id="KW-0560">Oxidoreductase</keyword>
<dbReference type="InterPro" id="IPR020904">
    <property type="entry name" value="Sc_DH/Rdtase_CS"/>
</dbReference>
<dbReference type="Pfam" id="PF00106">
    <property type="entry name" value="adh_short"/>
    <property type="match status" value="1"/>
</dbReference>
<dbReference type="InterPro" id="IPR036291">
    <property type="entry name" value="NAD(P)-bd_dom_sf"/>
</dbReference>
<dbReference type="PROSITE" id="PS00061">
    <property type="entry name" value="ADH_SHORT"/>
    <property type="match status" value="1"/>
</dbReference>
<accession>A0A9N9ZYW0</accession>
<evidence type="ECO:0000256" key="5">
    <source>
        <dbReference type="RuleBase" id="RU000363"/>
    </source>
</evidence>
<dbReference type="GO" id="GO:0006006">
    <property type="term" value="P:glucose metabolic process"/>
    <property type="evidence" value="ECO:0007669"/>
    <property type="project" value="TreeGrafter"/>
</dbReference>
<evidence type="ECO:0000256" key="3">
    <source>
        <dbReference type="ARBA" id="ARBA00022857"/>
    </source>
</evidence>
<evidence type="ECO:0000313" key="6">
    <source>
        <dbReference type="EMBL" id="CAH0380508.1"/>
    </source>
</evidence>